<dbReference type="PANTHER" id="PTHR31060">
    <property type="entry name" value="OSJNBA0011J08.25 PROTEIN-RELATED"/>
    <property type="match status" value="1"/>
</dbReference>
<protein>
    <submittedName>
        <fullName evidence="1">Uncharacterized protein</fullName>
    </submittedName>
</protein>
<dbReference type="AlphaFoldDB" id="A0AA39DRS8"/>
<organism evidence="1 2">
    <name type="scientific">Vitis rotundifolia</name>
    <name type="common">Muscadine grape</name>
    <dbReference type="NCBI Taxonomy" id="103349"/>
    <lineage>
        <taxon>Eukaryota</taxon>
        <taxon>Viridiplantae</taxon>
        <taxon>Streptophyta</taxon>
        <taxon>Embryophyta</taxon>
        <taxon>Tracheophyta</taxon>
        <taxon>Spermatophyta</taxon>
        <taxon>Magnoliopsida</taxon>
        <taxon>eudicotyledons</taxon>
        <taxon>Gunneridae</taxon>
        <taxon>Pentapetalae</taxon>
        <taxon>rosids</taxon>
        <taxon>Vitales</taxon>
        <taxon>Vitaceae</taxon>
        <taxon>Viteae</taxon>
        <taxon>Vitis</taxon>
    </lineage>
</organism>
<comment type="caution">
    <text evidence="1">The sequence shown here is derived from an EMBL/GenBank/DDBJ whole genome shotgun (WGS) entry which is preliminary data.</text>
</comment>
<evidence type="ECO:0000313" key="1">
    <source>
        <dbReference type="EMBL" id="KAJ9694658.1"/>
    </source>
</evidence>
<name>A0AA39DRS8_VITRO</name>
<gene>
    <name evidence="1" type="ORF">PVL29_010229</name>
</gene>
<dbReference type="EMBL" id="JARBHA010000008">
    <property type="protein sequence ID" value="KAJ9694658.1"/>
    <property type="molecule type" value="Genomic_DNA"/>
</dbReference>
<accession>A0AA39DRS8</accession>
<evidence type="ECO:0000313" key="2">
    <source>
        <dbReference type="Proteomes" id="UP001168098"/>
    </source>
</evidence>
<dbReference type="Proteomes" id="UP001168098">
    <property type="component" value="Unassembled WGS sequence"/>
</dbReference>
<reference evidence="1 2" key="1">
    <citation type="journal article" date="2023" name="BMC Biotechnol.">
        <title>Vitis rotundifolia cv Carlos genome sequencing.</title>
        <authorList>
            <person name="Huff M."/>
            <person name="Hulse-Kemp A."/>
            <person name="Scheffler B."/>
            <person name="Youngblood R."/>
            <person name="Simpson S."/>
            <person name="Babiker E."/>
            <person name="Staton M."/>
        </authorList>
    </citation>
    <scope>NUCLEOTIDE SEQUENCE [LARGE SCALE GENOMIC DNA]</scope>
    <source>
        <tissue evidence="1">Leaf</tissue>
    </source>
</reference>
<sequence>MFGVGIISCLKFLEVVPRSKDEEEKVVFHLGQLQLYDSVAEVLQRVPAETSTSTRPDDIYLRLLTAATCMDKSRRDQGVIMSEIARKADNMQCIVNILIDKNKLVKIL</sequence>
<proteinExistence type="predicted"/>
<dbReference type="PANTHER" id="PTHR31060:SF32">
    <property type="entry name" value="BTB_POZ DOMAIN PLANT PROTEIN"/>
    <property type="match status" value="1"/>
</dbReference>
<dbReference type="InterPro" id="IPR038920">
    <property type="entry name" value="At3g05675-like"/>
</dbReference>
<keyword evidence="2" id="KW-1185">Reference proteome</keyword>